<evidence type="ECO:0000313" key="1">
    <source>
        <dbReference type="EMBL" id="KHJ76985.1"/>
    </source>
</evidence>
<proteinExistence type="predicted"/>
<reference evidence="1 2" key="1">
    <citation type="submission" date="2014-03" db="EMBL/GenBank/DDBJ databases">
        <title>Draft genome of the hookworm Oesophagostomum dentatum.</title>
        <authorList>
            <person name="Mitreva M."/>
        </authorList>
    </citation>
    <scope>NUCLEOTIDE SEQUENCE [LARGE SCALE GENOMIC DNA]</scope>
    <source>
        <strain evidence="1 2">OD-Hann</strain>
    </source>
</reference>
<dbReference type="AlphaFoldDB" id="A0A0B1S174"/>
<dbReference type="SUPFAM" id="SSF55874">
    <property type="entry name" value="ATPase domain of HSP90 chaperone/DNA topoisomerase II/histidine kinase"/>
    <property type="match status" value="1"/>
</dbReference>
<evidence type="ECO:0000313" key="2">
    <source>
        <dbReference type="Proteomes" id="UP000053660"/>
    </source>
</evidence>
<dbReference type="InterPro" id="IPR036890">
    <property type="entry name" value="HATPase_C_sf"/>
</dbReference>
<keyword evidence="2" id="KW-1185">Reference proteome</keyword>
<dbReference type="EMBL" id="KN611213">
    <property type="protein sequence ID" value="KHJ76985.1"/>
    <property type="molecule type" value="Genomic_DNA"/>
</dbReference>
<accession>A0A0B1S174</accession>
<protein>
    <submittedName>
        <fullName evidence="1">Uncharacterized protein</fullName>
    </submittedName>
</protein>
<dbReference type="OrthoDB" id="6597493at2759"/>
<gene>
    <name evidence="1" type="ORF">OESDEN_23395</name>
</gene>
<sequence length="73" mass="8260">MDQLLDSTVTSQLLQRRRERSKVFVRELISNASDALEKRRCAELSGQIAEGPSEIRVITDEVAFSATEVFSQF</sequence>
<name>A0A0B1S174_OESDE</name>
<organism evidence="1 2">
    <name type="scientific">Oesophagostomum dentatum</name>
    <name type="common">Nodular worm</name>
    <dbReference type="NCBI Taxonomy" id="61180"/>
    <lineage>
        <taxon>Eukaryota</taxon>
        <taxon>Metazoa</taxon>
        <taxon>Ecdysozoa</taxon>
        <taxon>Nematoda</taxon>
        <taxon>Chromadorea</taxon>
        <taxon>Rhabditida</taxon>
        <taxon>Rhabditina</taxon>
        <taxon>Rhabditomorpha</taxon>
        <taxon>Strongyloidea</taxon>
        <taxon>Strongylidae</taxon>
        <taxon>Oesophagostomum</taxon>
    </lineage>
</organism>
<dbReference type="Proteomes" id="UP000053660">
    <property type="component" value="Unassembled WGS sequence"/>
</dbReference>
<dbReference type="Gene3D" id="3.30.565.10">
    <property type="entry name" value="Histidine kinase-like ATPase, C-terminal domain"/>
    <property type="match status" value="1"/>
</dbReference>